<sequence>MKTSTPDYFRQFSKSHRQGKCGEKPVENLCQLWLVCPGKFGLSSCRLNQRKPPMSFRALAFFSLDQDKTPRHQGLALFLADTVEDTAHDRRKASLLGSSCIPITLCSINPVPPLERKESMPSARDTLAVHGIRS</sequence>
<evidence type="ECO:0000313" key="1">
    <source>
        <dbReference type="EMBL" id="CAG9326008.1"/>
    </source>
</evidence>
<dbReference type="EMBL" id="CAJZBQ010000039">
    <property type="protein sequence ID" value="CAG9326008.1"/>
    <property type="molecule type" value="Genomic_DNA"/>
</dbReference>
<accession>A0AAU9JJ55</accession>
<name>A0AAU9JJ55_9CILI</name>
<dbReference type="AlphaFoldDB" id="A0AAU9JJ55"/>
<reference evidence="1" key="1">
    <citation type="submission" date="2021-09" db="EMBL/GenBank/DDBJ databases">
        <authorList>
            <consortium name="AG Swart"/>
            <person name="Singh M."/>
            <person name="Singh A."/>
            <person name="Seah K."/>
            <person name="Emmerich C."/>
        </authorList>
    </citation>
    <scope>NUCLEOTIDE SEQUENCE</scope>
    <source>
        <strain evidence="1">ATCC30299</strain>
    </source>
</reference>
<proteinExistence type="predicted"/>
<comment type="caution">
    <text evidence="1">The sequence shown here is derived from an EMBL/GenBank/DDBJ whole genome shotgun (WGS) entry which is preliminary data.</text>
</comment>
<evidence type="ECO:0000313" key="2">
    <source>
        <dbReference type="Proteomes" id="UP001162131"/>
    </source>
</evidence>
<organism evidence="1 2">
    <name type="scientific">Blepharisma stoltei</name>
    <dbReference type="NCBI Taxonomy" id="1481888"/>
    <lineage>
        <taxon>Eukaryota</taxon>
        <taxon>Sar</taxon>
        <taxon>Alveolata</taxon>
        <taxon>Ciliophora</taxon>
        <taxon>Postciliodesmatophora</taxon>
        <taxon>Heterotrichea</taxon>
        <taxon>Heterotrichida</taxon>
        <taxon>Blepharismidae</taxon>
        <taxon>Blepharisma</taxon>
    </lineage>
</organism>
<keyword evidence="2" id="KW-1185">Reference proteome</keyword>
<dbReference type="Proteomes" id="UP001162131">
    <property type="component" value="Unassembled WGS sequence"/>
</dbReference>
<protein>
    <submittedName>
        <fullName evidence="1">Uncharacterized protein</fullName>
    </submittedName>
</protein>
<gene>
    <name evidence="1" type="ORF">BSTOLATCC_MIC39839</name>
</gene>